<evidence type="ECO:0008006" key="3">
    <source>
        <dbReference type="Google" id="ProtNLM"/>
    </source>
</evidence>
<dbReference type="Proteomes" id="UP000249115">
    <property type="component" value="Unassembled WGS sequence"/>
</dbReference>
<dbReference type="EMBL" id="QKZU01000014">
    <property type="protein sequence ID" value="PZX52760.1"/>
    <property type="molecule type" value="Genomic_DNA"/>
</dbReference>
<evidence type="ECO:0000313" key="2">
    <source>
        <dbReference type="Proteomes" id="UP000249115"/>
    </source>
</evidence>
<gene>
    <name evidence="1" type="ORF">LV84_03370</name>
</gene>
<dbReference type="InterPro" id="IPR026444">
    <property type="entry name" value="Secre_tail"/>
</dbReference>
<dbReference type="SMART" id="SM00710">
    <property type="entry name" value="PbH1"/>
    <property type="match status" value="14"/>
</dbReference>
<dbReference type="NCBIfam" id="TIGR04183">
    <property type="entry name" value="Por_Secre_tail"/>
    <property type="match status" value="1"/>
</dbReference>
<evidence type="ECO:0000313" key="1">
    <source>
        <dbReference type="EMBL" id="PZX52760.1"/>
    </source>
</evidence>
<dbReference type="InterPro" id="IPR006626">
    <property type="entry name" value="PbH1"/>
</dbReference>
<sequence>MLKILTVKRFILTDTFINFGKWQIKFCLVAFLFLFFCTNIFGQATYTWKGPTLPNGSVGGSWATSTNWNPTRTTAASTDILQFNSGATLNITSVTSGQVIGRLIVSNNTQVAFNVTASTAITVGNGAGTDLVIDSGSKLTLASSVTRMRISLAANATGQIDGELILGNLGNLRINNTGCNILVNGKITNTGGSFSAVTATELTFAASSEMHHNRNGAALPLSTWDPNSTLRITGTTTTTSGGTAQTFGNVVLNSSGMGVNMTWSPIRIAGDLIIQNGTGGSLRQGSNYQVDGNVSLISGNYYISPTAARTLTIAGNYNQTGGTLDMGLSTFGSSLAVAGHFTHSAGTITESSSGVGTINLNGAGPIQTFLSGGIVSNQINWNISANSSIQTASDATTFNGGGNFTINSGATLGIRAVDGIATTGGTGHVRSTGTRNYNADANYIFNGTTNQTSNSNFPSSVNTIRIENTGLSGFNTVSWEKDVVVGADLLVNQGNLDLDTFTLNKSAAGGTFSLGAGLKLNVGGTDNFPKNYSTYTIPCTSIVEYDGNLGQLIGGVNYGVLIISGSDTKTFSSATSAICGNLTFTGTTTSIGSAGFSVGGNVSIDAGSNWTPGLYIYQVAGNWTRNGTFTASGSTFDFNGTGAAAISTSNFENVIFSGSGVKSASGPLAISGNVSIAGNFTAGALTHTVGGNWTKAGTFTATGSTINFTGTIHSYIGASNFNNLTFSGSGAKNAIGILTATGNISITNNFNAGAYFHTLAGNWTSSTGSYTPSTSTITFNGSAAQTITASSNTFYNLTLNNTAGLTAANGFSISNQLILDSGTLAAGSNLTMGAASTIRRRGTGTSTGMTGSIQGSNAYDVVYEVGTKSTGSEITGTGLRDVTLAMNASTTLTASAIVSLSQLLTIPTGNTLNMSTFQLTRPGLTTSGAGTLITSNTTINPLPAGVNWSFLVRYANLTGSQKVVFGTYSGLDLSGSSGVITLAQLSEGNITIGSGQFTLTGSQTYTVTGSNVVFNASAAQSIPAITFNNVTLNGSGDKTLSTLTNISGSLSIGGTAVAKLGNTNRTVGSLLLNNVIQSTGSYGSSASSATNKISQYFGTTGTGLINVTSVCIYGEWLGTTSTNWFDPTNWCGGLPTATTDVVISSSAPNQPSIGANGAIARSLLIQNGATLTVSGAFTINVEGNWTNAGTFISGASTVNFSGSNDALIGASNFQHITFSGSGIKSLNGAITVSGDLAILAAGNMDAGTFSHIISGNFSNSGSFDAENSTFLFNAGPSSISGSGAKNFYNLQVNGGVILTLSNATGVSNILTLTSGTLAAGTNLTMGANSSIQRAGTASLPTSFTGTLQGSNVYDVIYSGENKTSGAELSGVAGLRNLTLGLTSGNILTAGTNIAHTGTLAIPSGNTLAMGTFSLSNTSLITTGLGLLTTQNTGSTPLPAGKTWSFPVNYTASTGGQKLVFGTYNGLTASNSSGTNTLAPIGDGGEIVLSTGNFTALGAYTSTGSTVRFAANGPQSVPGIAFNNLILDGSGDKSFSGASNIVGSLTIIPGVIAKLGSINHSASFLTIGSTGQPNGTFGSSASGATFKINTSFGATGSGILTVASSNCTAGLWLGYVSSDWNDAANWCGSIPSSTTDVTISASAPNQPIIGSAGAIVRNITIQTDATLAFSGAFNLDIYGNWTNNGSYTPNQGRIIFKAVGNQTFGGTSSTSIYRVILEKASADQVILNSNLTLTNSLVLTAGTLTAGSRLTVVANTQITRGGITGATSTFSGTIQGVAAYDVIYQGNSKNTGAELSGTGLRNITLSVVADNEITATTNIAQTGQLAIPATMSLNMSTFTLSGMNVSSGTGLLNTANATVPPLPRRKTWTFGINYTASAGNQRIVYGIYNALSVLNTSGTTTLDPLSAGGEIEIASGNFTKSTGLVTGIGSRVNYSATANQSIPVISYGDLILQGSGDKTFGTATTIAGTITVNGLAIARLGSSVTHTAANLTLGSAGQSNGSYGSTVATTASFKVAQYFGTTGTGILNVTNSTCTPGVWLGYFSSNWNSASNWCGGVPNATTEVVIPAGTPFSPIISSGTNYNVYNITIETGAILEIQGTRSITVDDNWTNDGTFIPGSTSTVLFNNADEDQVISGSGTNSFYNLTINKANSTLSTDDPIAISGKLFLLDGDLVSNNKLTCITNSSIDRTDGTFAGTIQGSNVYDLTYLGGNKTTGDEVSGIGLRNMTLNLSGGNTITAGQSISLSGALTIPASQTLSMGSNALLSNTLTTTGTGTLSTSNTSTTPLPAGKTWAFGVIYGAGTGSQKVVHGSYNGLSVTNTSGTTSFAPQIEGTIQIVSGNLTLSGAGSKVASASQLRFSASAAQAIPALTYRNLELAGSGDKTLSGAVTVTEDFSVSGTAVAKLLNVNHTANTVTLGGATQPAGSYGSTASSAQFKLSQYFSSTGTGILTTATGNCVPGTWFGVTSSDWNTASNWCGGIPTLTTDVIIPSGTPFSPTIGVAGGKTQSIEVASGATLTSEGSAVLEVAGNWTINGTFNSGSTSIVEFKGPAISTINSGSFANVSFTGAGTKVATAGLTITGNVLITNNFTTGAFTHTVGGSWTNSGCLLATGSTIDFNGTNAANIAASNFQNVIFSGSGSKTAIGQLNIAGNVSISNNFTTGSFTHKIGGNLANSGTFSPAGSTIEFNGISGQQTFSGISTFNNLTVNNTNGLILPNAITVKDVLISAGSLNANNFNSTVNGNWTNNSGNNSLIGGTSTITFNGIAAQTIGGTFATNFNNLFIANSSSVSLANNTTINGNLSVSAGVFNLSTFTANRATAGGILTLSNNTTLRIGGTNSYPTNYTNNNLIVASTVEYSGTNQIVDNQLYGNLVLSSSGGAVIKILSSSPFTVGGNFTSNVGTGTSVTYTGSENITVIGNVSIGASTIFNGGNFSHTVGGDWVNNGLFNGNNSTIIYAGSGATVSGTGVQNFNNLTIAGSLVNFANANLTIAGNLLTTGSGSFNQATGGTVFMTGIGKTISGLGISLQNLTVGGSINVVQAMELSGNLLVSGSLTTGIGAFSMSGTSKAISGAGNISFGTLAIPGSVTTDANFSISSGLIVVGNLSASSGTTTFTGSSYLSGTANLFNATINGISLQLSVNSTLGVGNELTLLSGTLDATSSAPNTVNFNGSSTQNVNPLSYSNLILSNGSTKNASGNISTAQDITIAPSTTFNASSFIISIYGNWNNNGSFNGGTGTVQFLGPTNSYIRGATTFNILTSNTTSTTELILEDNISASTVNMIQGIISTDANTITITNTRSGNGYIYGNIQRNHTFTTGVAYAFEGPNNTITFSAVTGVTNITVSVKKGPIVDFPFRGSISREYSIAIPAGTYTASLRLHYEDQELNGNNEASIGLWKYNGSVWGTIGKTSNDVNANYVQQTGLTDLTNRWTLSDNSNVVRWNGSVSSDWNTAANWTVLQGSASRPPSASDIVNLGTASFLNQPIITNPVTVKNINFGDVQAVVLSLGSGGSLTSGDINGIGNNTISHRINVNNQQLDINGYLSLSDELDDTSIDLYIESGTVTINGALFQSSDAGIYFTDSGTLKILGDYNFQNGIFNAGSGTVIFNGLNNQNIASVIYNNLIVNKVSGSSTIVGNTEVLGKLQIAEGRLDNLFILKIAGDVEILPRGLFYNYNKLEIGGNWVNNGTFSAEVGQAFIKFNGSGTQTISSTTFNNLEIDKPVGSEAVLIGDIKINSDLKITSGTLDLGVFGSSRNTRGGTATLLDEATIVFGANNFSSSFANYVVSNASTVIINGSVEQALFLPGISIGNLILRNSGVKNLESSLQINGDLTIENGVTFNGKSNNITLNGNWIDEGTFNSSTSTVLFTGTSKNISGNTTFNKATITGSYTILANVTFNDLLNITSSGSLNGGSSILTTLNGDLFNSGVLYTLGTTTFTGNILQTLRLINATTTVALTVNFNGSVSPELISTSPPEFGYLNINNTSGVTPSVGWKILYLLTVGNGASFNGGISTHNVLGSVTNNGVITSNGVLNFTPSSAATLNLGSNFSSTGTVFFGGSGAISFVGNTGTFQNVIVFNTNGAGLTPSSGWNIGNDLSINSGSKLYAGSYIFTLGGDFTSTGILQSGTSTFTMDGGETQKIFTTSAFHNLSINKPSNSVTLLSDVSVNGVLKFVSGSMVTEDYHLIQPSSGVISGAAGNTGWVNGNLQKNVAVGSTVINFEVGDATSYTPISVLFESVNVSGDLIAKTIPADHPNLSSSTFRSDRTVNRYWSFINNGIEFTNASLTMNWVSSDVDAGANTDNLAVGNYDNNEWLYTPIQSPSLTSIQTTEVTSLKDVAVGESCTLSTEFSYSDTIFCSVAGTINPTIIGTAGIFSSETGLSLNPTTGVIDLDSSIPGNYTVINTASSEGGCTSTSSVAISIGATPDITLISTEACEGESSGTISVQVNSGVSPYTFSINGGPYQSDNVFVGLSAGNYSVKVKGFAGCEVSSAITVTAFAPAAIIEYAGNPYRIDQGNALVTLIGTPGGVYSSTTGLDLNRQTGNISLSSSALGTYLVTYTITSSANCAAFQTTTSITIDDSCGTDFTWLGINSNWFDPINWCGNQVPLRTGTTETIQIPFTSNQPIIEGANVFIDGEILLNADARLTIRSGNSFTLNPLSTVSAATGSLIIIEAGSIYRNLGLGVPFIQVNQLFTGAKGWRMVGSPLTTTYASMTAGFETQGFSGSTNPSLQPNLLWWDESDKGTTLQAWRQPANLSSPVSVGRGHYFYIFNGADKPTPATGNYTDVLPLTMSTTGTEVNLATGIFDFGLTFTARDTNLVAQADTLIEVNQADEGFNLIANPTASMLDWNAASGWSKTNTDESIYVWDPVSEAFLVWNGSIGTLGNGMIAPFQGFWVRANNASPSLQLTGNGAKSSTDKAFYGRTIAPEKPSVIHLQVNGENLQAESFISFGKDGLEGVDPKDAYQLESLAEDWVLLYTYGSLNKKTPLVINHLNPLDGNEKVIPLHLAASKSGNPINGNYLMNWTLPTDLPAEVSVTLMDHISHKAIDMRKESVHAFTFEAPKLPNARKGNSFNPLSIPQAVIFQSPYEAGEVNPNARITSGKIQRPFTIFISAKLEGEIGYLPDLPKLFGPVPNPFSTHTKISFYLPNAQKAAIQITDMLGQVVGSFPSEVYDAGIHELDWIPSAIELPHGMYIIRLTTDTNQVSQKLIKN</sequence>
<reference evidence="1 2" key="1">
    <citation type="submission" date="2018-06" db="EMBL/GenBank/DDBJ databases">
        <title>Genomic Encyclopedia of Archaeal and Bacterial Type Strains, Phase II (KMG-II): from individual species to whole genera.</title>
        <authorList>
            <person name="Goeker M."/>
        </authorList>
    </citation>
    <scope>NUCLEOTIDE SEQUENCE [LARGE SCALE GENOMIC DNA]</scope>
    <source>
        <strain evidence="1 2">DSM 22686</strain>
    </source>
</reference>
<organism evidence="1 2">
    <name type="scientific">Algoriphagus ratkowskyi</name>
    <dbReference type="NCBI Taxonomy" id="57028"/>
    <lineage>
        <taxon>Bacteria</taxon>
        <taxon>Pseudomonadati</taxon>
        <taxon>Bacteroidota</taxon>
        <taxon>Cytophagia</taxon>
        <taxon>Cytophagales</taxon>
        <taxon>Cyclobacteriaceae</taxon>
        <taxon>Algoriphagus</taxon>
    </lineage>
</organism>
<proteinExistence type="predicted"/>
<name>A0A2W7R3D5_9BACT</name>
<accession>A0A2W7R3D5</accession>
<protein>
    <recommendedName>
        <fullName evidence="3">Secreted protein (Por secretion system target)</fullName>
    </recommendedName>
</protein>
<comment type="caution">
    <text evidence="1">The sequence shown here is derived from an EMBL/GenBank/DDBJ whole genome shotgun (WGS) entry which is preliminary data.</text>
</comment>